<dbReference type="GO" id="GO:0012505">
    <property type="term" value="C:endomembrane system"/>
    <property type="evidence" value="ECO:0007669"/>
    <property type="project" value="UniProtKB-SubCell"/>
</dbReference>
<feature type="transmembrane region" description="Helical" evidence="6">
    <location>
        <begin position="326"/>
        <end position="346"/>
    </location>
</feature>
<name>A0A0D6M4B3_9BILA</name>
<feature type="transmembrane region" description="Helical" evidence="6">
    <location>
        <begin position="435"/>
        <end position="455"/>
    </location>
</feature>
<proteinExistence type="predicted"/>
<evidence type="ECO:0000313" key="8">
    <source>
        <dbReference type="Proteomes" id="UP000054495"/>
    </source>
</evidence>
<dbReference type="CDD" id="cd17326">
    <property type="entry name" value="MFS_MFSD8"/>
    <property type="match status" value="1"/>
</dbReference>
<sequence length="474" mass="51657">MLCRGLAATQSIDRNLSIDCKDPLIALQGKLRYLLMSIKCEQVPLSDRKSEKPSEVQQRSTTTTPWTSIYIAGGCGFVQVAQASIYLSSMWPYLRKLNPDASEAFFGYVVALYSFGQCISAPVFGYWSNRIDQVRLPLLVGYASMFVGNSLYLCMQFFKASQVGYVMMLSRFIIGSGTGNMALLRAYVSSASSIQHRSRAIACVSAGIATGTLIGPALQLLLTPLGPEGIILLPFFRLNMYNAPAVVSILLNVGGFMTILLIFEEKYLERKSSAGNKLDDIAEPSMIAASVCVATRFIQIFSQNTVETIGSAFSMLMFSFNKEESVAANASAHLAAGIVGAFALPLGSDAGCAADRFTWCGQLPAVSQWVYYPLYVLVFGLAVSVMNISVITIFSEIFGSRKQGTHQGIFQMSGSIGRLVAPIVISTLYTKYGPSVPWTLEIFLISVVILLWIVFRKKMAPVREGEAAERVTTN</sequence>
<feature type="transmembrane region" description="Helical" evidence="6">
    <location>
        <begin position="164"/>
        <end position="188"/>
    </location>
</feature>
<accession>A0A0D6M4B3</accession>
<dbReference type="Gene3D" id="1.20.1250.20">
    <property type="entry name" value="MFS general substrate transporter like domains"/>
    <property type="match status" value="1"/>
</dbReference>
<dbReference type="GO" id="GO:0022857">
    <property type="term" value="F:transmembrane transporter activity"/>
    <property type="evidence" value="ECO:0007669"/>
    <property type="project" value="InterPro"/>
</dbReference>
<keyword evidence="3 6" id="KW-0812">Transmembrane</keyword>
<dbReference type="EMBL" id="KE124815">
    <property type="protein sequence ID" value="EPB78313.1"/>
    <property type="molecule type" value="Genomic_DNA"/>
</dbReference>
<evidence type="ECO:0000256" key="5">
    <source>
        <dbReference type="ARBA" id="ARBA00023136"/>
    </source>
</evidence>
<keyword evidence="4 6" id="KW-1133">Transmembrane helix</keyword>
<feature type="transmembrane region" description="Helical" evidence="6">
    <location>
        <begin position="200"/>
        <end position="221"/>
    </location>
</feature>
<keyword evidence="2" id="KW-0813">Transport</keyword>
<dbReference type="InterPro" id="IPR011701">
    <property type="entry name" value="MFS"/>
</dbReference>
<evidence type="ECO:0000256" key="2">
    <source>
        <dbReference type="ARBA" id="ARBA00022448"/>
    </source>
</evidence>
<dbReference type="InterPro" id="IPR001958">
    <property type="entry name" value="Tet-R_TetA/multi-R_MdtG-like"/>
</dbReference>
<evidence type="ECO:0000256" key="1">
    <source>
        <dbReference type="ARBA" id="ARBA00004127"/>
    </source>
</evidence>
<feature type="transmembrane region" description="Helical" evidence="6">
    <location>
        <begin position="139"/>
        <end position="158"/>
    </location>
</feature>
<dbReference type="InterPro" id="IPR036259">
    <property type="entry name" value="MFS_trans_sf"/>
</dbReference>
<feature type="transmembrane region" description="Helical" evidence="6">
    <location>
        <begin position="241"/>
        <end position="263"/>
    </location>
</feature>
<organism evidence="7 8">
    <name type="scientific">Ancylostoma ceylanicum</name>
    <dbReference type="NCBI Taxonomy" id="53326"/>
    <lineage>
        <taxon>Eukaryota</taxon>
        <taxon>Metazoa</taxon>
        <taxon>Ecdysozoa</taxon>
        <taxon>Nematoda</taxon>
        <taxon>Chromadorea</taxon>
        <taxon>Rhabditida</taxon>
        <taxon>Rhabditina</taxon>
        <taxon>Rhabditomorpha</taxon>
        <taxon>Strongyloidea</taxon>
        <taxon>Ancylostomatidae</taxon>
        <taxon>Ancylostomatinae</taxon>
        <taxon>Ancylostoma</taxon>
    </lineage>
</organism>
<protein>
    <submittedName>
        <fullName evidence="7">Transporter, major facilitator family protein</fullName>
    </submittedName>
</protein>
<feature type="transmembrane region" description="Helical" evidence="6">
    <location>
        <begin position="409"/>
        <end position="429"/>
    </location>
</feature>
<keyword evidence="5 6" id="KW-0472">Membrane</keyword>
<dbReference type="GO" id="GO:0005765">
    <property type="term" value="C:lysosomal membrane"/>
    <property type="evidence" value="ECO:0007669"/>
    <property type="project" value="TreeGrafter"/>
</dbReference>
<feature type="transmembrane region" description="Helical" evidence="6">
    <location>
        <begin position="105"/>
        <end position="127"/>
    </location>
</feature>
<dbReference type="Proteomes" id="UP000054495">
    <property type="component" value="Unassembled WGS sequence"/>
</dbReference>
<dbReference type="PANTHER" id="PTHR23510:SF3">
    <property type="entry name" value="MAJOR FACILITATOR SUPERFAMILY DOMAIN-CONTAINING PROTEIN 8"/>
    <property type="match status" value="1"/>
</dbReference>
<reference evidence="7 8" key="1">
    <citation type="submission" date="2013-05" db="EMBL/GenBank/DDBJ databases">
        <title>Draft genome of the parasitic nematode Anyclostoma ceylanicum.</title>
        <authorList>
            <person name="Mitreva M."/>
        </authorList>
    </citation>
    <scope>NUCLEOTIDE SEQUENCE [LARGE SCALE GENOMIC DNA]</scope>
</reference>
<comment type="subcellular location">
    <subcellularLocation>
        <location evidence="1">Endomembrane system</location>
        <topology evidence="1">Multi-pass membrane protein</topology>
    </subcellularLocation>
</comment>
<feature type="transmembrane region" description="Helical" evidence="6">
    <location>
        <begin position="69"/>
        <end position="93"/>
    </location>
</feature>
<dbReference type="PANTHER" id="PTHR23510">
    <property type="entry name" value="INNER MEMBRANE TRANSPORT PROTEIN YAJR"/>
    <property type="match status" value="1"/>
</dbReference>
<dbReference type="Pfam" id="PF07690">
    <property type="entry name" value="MFS_1"/>
    <property type="match status" value="2"/>
</dbReference>
<evidence type="ECO:0000256" key="3">
    <source>
        <dbReference type="ARBA" id="ARBA00022692"/>
    </source>
</evidence>
<evidence type="ECO:0000256" key="4">
    <source>
        <dbReference type="ARBA" id="ARBA00022989"/>
    </source>
</evidence>
<dbReference type="InterPro" id="IPR051068">
    <property type="entry name" value="MFS_Domain-Containing_Protein"/>
</dbReference>
<evidence type="ECO:0000256" key="6">
    <source>
        <dbReference type="SAM" id="Phobius"/>
    </source>
</evidence>
<keyword evidence="8" id="KW-1185">Reference proteome</keyword>
<gene>
    <name evidence="7" type="ORF">ANCCEY_02615</name>
</gene>
<feature type="transmembrane region" description="Helical" evidence="6">
    <location>
        <begin position="374"/>
        <end position="397"/>
    </location>
</feature>
<dbReference type="SUPFAM" id="SSF103473">
    <property type="entry name" value="MFS general substrate transporter"/>
    <property type="match status" value="1"/>
</dbReference>
<dbReference type="PRINTS" id="PR01035">
    <property type="entry name" value="TCRTETA"/>
</dbReference>
<evidence type="ECO:0000313" key="7">
    <source>
        <dbReference type="EMBL" id="EPB78313.1"/>
    </source>
</evidence>
<dbReference type="AlphaFoldDB" id="A0A0D6M4B3"/>